<organism evidence="3 4">
    <name type="scientific">Mycena alexandri</name>
    <dbReference type="NCBI Taxonomy" id="1745969"/>
    <lineage>
        <taxon>Eukaryota</taxon>
        <taxon>Fungi</taxon>
        <taxon>Dikarya</taxon>
        <taxon>Basidiomycota</taxon>
        <taxon>Agaricomycotina</taxon>
        <taxon>Agaricomycetes</taxon>
        <taxon>Agaricomycetidae</taxon>
        <taxon>Agaricales</taxon>
        <taxon>Marasmiineae</taxon>
        <taxon>Mycenaceae</taxon>
        <taxon>Mycena</taxon>
    </lineage>
</organism>
<proteinExistence type="predicted"/>
<evidence type="ECO:0000256" key="2">
    <source>
        <dbReference type="SAM" id="Phobius"/>
    </source>
</evidence>
<keyword evidence="2" id="KW-0472">Membrane</keyword>
<keyword evidence="4" id="KW-1185">Reference proteome</keyword>
<comment type="caution">
    <text evidence="3">The sequence shown here is derived from an EMBL/GenBank/DDBJ whole genome shotgun (WGS) entry which is preliminary data.</text>
</comment>
<sequence>MTFFDSDVSRARRVSQSILFLIMIIGTSVSDTRRARFGNGWSATISFVFVIVGNTTFFLNFEGILISYFAHESLPAVFVPARSAFWFSALLVWVPRQFHPSCRPALFQSFGPSRGRGTHFSATCRRTGLQGIARKINCNRVGEDFRMPAPRLRNFRWMRCSAGPVTSASKNSRMLTDFPRETRVPGAHGTNPTALLIGGQAFVDVIRFSDLKFHPALGPLAFEQIRPASALEGALPIREEVNDLALDGGGTDSRHPLKSAESRTTKKDSPKSKILQLFALRYSQVYATSVSVSDSRLCKDVSSVLGQRFDATEERKSVNSLRWGTEGRGAMVVMMVRVGFGLQRGVDESGLESDPKFKLRDKCCERTADVENTMCRVNGMGGNAGAWDAADRGGTLSDVLGYRFDAPHE</sequence>
<feature type="compositionally biased region" description="Basic and acidic residues" evidence="1">
    <location>
        <begin position="252"/>
        <end position="268"/>
    </location>
</feature>
<protein>
    <submittedName>
        <fullName evidence="3">Uncharacterized protein</fullName>
    </submittedName>
</protein>
<dbReference type="EMBL" id="JARJCM010000110">
    <property type="protein sequence ID" value="KAJ7028614.1"/>
    <property type="molecule type" value="Genomic_DNA"/>
</dbReference>
<keyword evidence="2" id="KW-1133">Transmembrane helix</keyword>
<evidence type="ECO:0000256" key="1">
    <source>
        <dbReference type="SAM" id="MobiDB-lite"/>
    </source>
</evidence>
<accession>A0AAD6X1B8</accession>
<evidence type="ECO:0000313" key="3">
    <source>
        <dbReference type="EMBL" id="KAJ7028614.1"/>
    </source>
</evidence>
<feature type="region of interest" description="Disordered" evidence="1">
    <location>
        <begin position="246"/>
        <end position="268"/>
    </location>
</feature>
<dbReference type="AlphaFoldDB" id="A0AAD6X1B8"/>
<dbReference type="Proteomes" id="UP001218188">
    <property type="component" value="Unassembled WGS sequence"/>
</dbReference>
<evidence type="ECO:0000313" key="4">
    <source>
        <dbReference type="Proteomes" id="UP001218188"/>
    </source>
</evidence>
<reference evidence="3" key="1">
    <citation type="submission" date="2023-03" db="EMBL/GenBank/DDBJ databases">
        <title>Massive genome expansion in bonnet fungi (Mycena s.s.) driven by repeated elements and novel gene families across ecological guilds.</title>
        <authorList>
            <consortium name="Lawrence Berkeley National Laboratory"/>
            <person name="Harder C.B."/>
            <person name="Miyauchi S."/>
            <person name="Viragh M."/>
            <person name="Kuo A."/>
            <person name="Thoen E."/>
            <person name="Andreopoulos B."/>
            <person name="Lu D."/>
            <person name="Skrede I."/>
            <person name="Drula E."/>
            <person name="Henrissat B."/>
            <person name="Morin E."/>
            <person name="Kohler A."/>
            <person name="Barry K."/>
            <person name="LaButti K."/>
            <person name="Morin E."/>
            <person name="Salamov A."/>
            <person name="Lipzen A."/>
            <person name="Mereny Z."/>
            <person name="Hegedus B."/>
            <person name="Baldrian P."/>
            <person name="Stursova M."/>
            <person name="Weitz H."/>
            <person name="Taylor A."/>
            <person name="Grigoriev I.V."/>
            <person name="Nagy L.G."/>
            <person name="Martin F."/>
            <person name="Kauserud H."/>
        </authorList>
    </citation>
    <scope>NUCLEOTIDE SEQUENCE</scope>
    <source>
        <strain evidence="3">CBHHK200</strain>
    </source>
</reference>
<gene>
    <name evidence="3" type="ORF">C8F04DRAFT_1237420</name>
</gene>
<feature type="transmembrane region" description="Helical" evidence="2">
    <location>
        <begin position="41"/>
        <end position="61"/>
    </location>
</feature>
<name>A0AAD6X1B8_9AGAR</name>
<keyword evidence="2" id="KW-0812">Transmembrane</keyword>
<feature type="transmembrane region" description="Helical" evidence="2">
    <location>
        <begin position="12"/>
        <end position="29"/>
    </location>
</feature>